<dbReference type="EMBL" id="AP019831">
    <property type="protein sequence ID" value="BBM44204.1"/>
    <property type="molecule type" value="Genomic_DNA"/>
</dbReference>
<organism evidence="2 3">
    <name type="scientific">Leptotrichia trevisanii</name>
    <dbReference type="NCBI Taxonomy" id="109328"/>
    <lineage>
        <taxon>Bacteria</taxon>
        <taxon>Fusobacteriati</taxon>
        <taxon>Fusobacteriota</taxon>
        <taxon>Fusobacteriia</taxon>
        <taxon>Fusobacteriales</taxon>
        <taxon>Leptotrichiaceae</taxon>
        <taxon>Leptotrichia</taxon>
    </lineage>
</organism>
<dbReference type="AlphaFoldDB" id="A0A510KI31"/>
<dbReference type="Proteomes" id="UP000422644">
    <property type="component" value="Chromosome"/>
</dbReference>
<dbReference type="EMBL" id="AP019840">
    <property type="protein sequence ID" value="BBM51350.1"/>
    <property type="molecule type" value="Genomic_DNA"/>
</dbReference>
<proteinExistence type="predicted"/>
<dbReference type="RefSeq" id="WP_146995886.1">
    <property type="nucleotide sequence ID" value="NZ_AP019831.1"/>
</dbReference>
<evidence type="ECO:0000313" key="2">
    <source>
        <dbReference type="EMBL" id="BBM51350.1"/>
    </source>
</evidence>
<gene>
    <name evidence="1" type="ORF">JMUB3870_0311</name>
    <name evidence="2" type="ORF">JMUB3935_0317</name>
</gene>
<dbReference type="Proteomes" id="UP000321378">
    <property type="component" value="Chromosome"/>
</dbReference>
<protein>
    <submittedName>
        <fullName evidence="2">Uncharacterized protein</fullName>
    </submittedName>
</protein>
<evidence type="ECO:0000313" key="3">
    <source>
        <dbReference type="Proteomes" id="UP000321378"/>
    </source>
</evidence>
<accession>A0A510KI31</accession>
<evidence type="ECO:0000313" key="4">
    <source>
        <dbReference type="Proteomes" id="UP000422644"/>
    </source>
</evidence>
<sequence length="115" mass="12877">MEASQVKSKSEYEAERELETRKEWAESLIGIKTGIPLRYMYVPEVELVSYSESMDLSESEGRFEVLLKQSFKRKQYVEVGDPTSLGLKQGGKLIESIGKIFGVGSDGKGGHNEIK</sequence>
<evidence type="ECO:0000313" key="1">
    <source>
        <dbReference type="EMBL" id="BBM44204.1"/>
    </source>
</evidence>
<reference evidence="1 4" key="1">
    <citation type="submission" date="2019-07" db="EMBL/GenBank/DDBJ databases">
        <title>Complete Genome Sequence of Leptotrichia trevisanii Strain JMUB3870.</title>
        <authorList>
            <person name="Watanabe S."/>
            <person name="Cui L."/>
        </authorList>
    </citation>
    <scope>NUCLEOTIDE SEQUENCE [LARGE SCALE GENOMIC DNA]</scope>
    <source>
        <strain evidence="1 4">JMUB3870</strain>
    </source>
</reference>
<reference evidence="2 3" key="2">
    <citation type="submission" date="2019-07" db="EMBL/GenBank/DDBJ databases">
        <title>Complete Genome Sequence of Leptotrichia trevisanii Strain JMUB3935.</title>
        <authorList>
            <person name="Watanabe S."/>
            <person name="Cui L."/>
        </authorList>
    </citation>
    <scope>NUCLEOTIDE SEQUENCE [LARGE SCALE GENOMIC DNA]</scope>
    <source>
        <strain evidence="2 3">JMUB3935</strain>
    </source>
</reference>
<name>A0A510KI31_9FUSO</name>
<keyword evidence="4" id="KW-1185">Reference proteome</keyword>